<organism evidence="2 3">
    <name type="scientific">Basidiobolus meristosporus CBS 931.73</name>
    <dbReference type="NCBI Taxonomy" id="1314790"/>
    <lineage>
        <taxon>Eukaryota</taxon>
        <taxon>Fungi</taxon>
        <taxon>Fungi incertae sedis</taxon>
        <taxon>Zoopagomycota</taxon>
        <taxon>Entomophthoromycotina</taxon>
        <taxon>Basidiobolomycetes</taxon>
        <taxon>Basidiobolales</taxon>
        <taxon>Basidiobolaceae</taxon>
        <taxon>Basidiobolus</taxon>
    </lineage>
</organism>
<comment type="caution">
    <text evidence="2">The sequence shown here is derived from an EMBL/GenBank/DDBJ whole genome shotgun (WGS) entry which is preliminary data.</text>
</comment>
<evidence type="ECO:0000313" key="2">
    <source>
        <dbReference type="EMBL" id="ORX90311.1"/>
    </source>
</evidence>
<dbReference type="Proteomes" id="UP000193498">
    <property type="component" value="Unassembled WGS sequence"/>
</dbReference>
<accession>A0A1Y1XX34</accession>
<keyword evidence="1" id="KW-0732">Signal</keyword>
<name>A0A1Y1XX34_9FUNG</name>
<feature type="chain" id="PRO_5012643724" evidence="1">
    <location>
        <begin position="19"/>
        <end position="143"/>
    </location>
</feature>
<dbReference type="InParanoid" id="A0A1Y1XX34"/>
<gene>
    <name evidence="2" type="ORF">K493DRAFT_304987</name>
</gene>
<keyword evidence="3" id="KW-1185">Reference proteome</keyword>
<evidence type="ECO:0000256" key="1">
    <source>
        <dbReference type="SAM" id="SignalP"/>
    </source>
</evidence>
<proteinExistence type="predicted"/>
<reference evidence="2 3" key="1">
    <citation type="submission" date="2016-07" db="EMBL/GenBank/DDBJ databases">
        <title>Pervasive Adenine N6-methylation of Active Genes in Fungi.</title>
        <authorList>
            <consortium name="DOE Joint Genome Institute"/>
            <person name="Mondo S.J."/>
            <person name="Dannebaum R.O."/>
            <person name="Kuo R.C."/>
            <person name="Labutti K."/>
            <person name="Haridas S."/>
            <person name="Kuo A."/>
            <person name="Salamov A."/>
            <person name="Ahrendt S.R."/>
            <person name="Lipzen A."/>
            <person name="Sullivan W."/>
            <person name="Andreopoulos W.B."/>
            <person name="Clum A."/>
            <person name="Lindquist E."/>
            <person name="Daum C."/>
            <person name="Ramamoorthy G.K."/>
            <person name="Gryganskyi A."/>
            <person name="Culley D."/>
            <person name="Magnuson J.K."/>
            <person name="James T.Y."/>
            <person name="O'Malley M.A."/>
            <person name="Stajich J.E."/>
            <person name="Spatafora J.W."/>
            <person name="Visel A."/>
            <person name="Grigoriev I.V."/>
        </authorList>
    </citation>
    <scope>NUCLEOTIDE SEQUENCE [LARGE SCALE GENOMIC DNA]</scope>
    <source>
        <strain evidence="2 3">CBS 931.73</strain>
    </source>
</reference>
<dbReference type="AlphaFoldDB" id="A0A1Y1XX34"/>
<feature type="signal peptide" evidence="1">
    <location>
        <begin position="1"/>
        <end position="18"/>
    </location>
</feature>
<protein>
    <submittedName>
        <fullName evidence="2">Uncharacterized protein</fullName>
    </submittedName>
</protein>
<evidence type="ECO:0000313" key="3">
    <source>
        <dbReference type="Proteomes" id="UP000193498"/>
    </source>
</evidence>
<dbReference type="EMBL" id="MCFE01000386">
    <property type="protein sequence ID" value="ORX90311.1"/>
    <property type="molecule type" value="Genomic_DNA"/>
</dbReference>
<sequence>MRTFPILCLLVSIPLSHAAIPDLSKFRDREPDVVHELKELHNKKIRPVVREVARDIIHPEFDATKALKRLNQMKAEYHSEGRFLLQRYSSQAQHKKTELHRVNEMVTSEIQRVARLLWDSVSASPYLTMSRLKNETHPHSLEL</sequence>